<dbReference type="EC" id="3.5.1.88" evidence="5"/>
<protein>
    <recommendedName>
        <fullName evidence="5">Peptide deformylase</fullName>
        <shortName evidence="5">PDF</shortName>
        <ecNumber evidence="5">3.5.1.88</ecNumber>
    </recommendedName>
    <alternativeName>
        <fullName evidence="5">Polypeptide deformylase</fullName>
    </alternativeName>
</protein>
<dbReference type="PANTHER" id="PTHR10458">
    <property type="entry name" value="PEPTIDE DEFORMYLASE"/>
    <property type="match status" value="1"/>
</dbReference>
<dbReference type="GO" id="GO:0042586">
    <property type="term" value="F:peptide deformylase activity"/>
    <property type="evidence" value="ECO:0007669"/>
    <property type="project" value="UniProtKB-UniRule"/>
</dbReference>
<comment type="similarity">
    <text evidence="1 5">Belongs to the polypeptide deformylase family.</text>
</comment>
<dbReference type="SUPFAM" id="SSF56420">
    <property type="entry name" value="Peptide deformylase"/>
    <property type="match status" value="1"/>
</dbReference>
<feature type="active site" evidence="5">
    <location>
        <position position="161"/>
    </location>
</feature>
<evidence type="ECO:0000256" key="1">
    <source>
        <dbReference type="ARBA" id="ARBA00010759"/>
    </source>
</evidence>
<comment type="catalytic activity">
    <reaction evidence="5">
        <text>N-terminal N-formyl-L-methionyl-[peptide] + H2O = N-terminal L-methionyl-[peptide] + formate</text>
        <dbReference type="Rhea" id="RHEA:24420"/>
        <dbReference type="Rhea" id="RHEA-COMP:10639"/>
        <dbReference type="Rhea" id="RHEA-COMP:10640"/>
        <dbReference type="ChEBI" id="CHEBI:15377"/>
        <dbReference type="ChEBI" id="CHEBI:15740"/>
        <dbReference type="ChEBI" id="CHEBI:49298"/>
        <dbReference type="ChEBI" id="CHEBI:64731"/>
        <dbReference type="EC" id="3.5.1.88"/>
    </reaction>
</comment>
<dbReference type="FunFam" id="3.90.45.10:FF:000003">
    <property type="entry name" value="Peptide deformylase"/>
    <property type="match status" value="1"/>
</dbReference>
<accession>A0A1G2KUR4</accession>
<dbReference type="InterPro" id="IPR036821">
    <property type="entry name" value="Peptide_deformylase_sf"/>
</dbReference>
<comment type="caution">
    <text evidence="6">The sequence shown here is derived from an EMBL/GenBank/DDBJ whole genome shotgun (WGS) entry which is preliminary data.</text>
</comment>
<dbReference type="PRINTS" id="PR01576">
    <property type="entry name" value="PDEFORMYLASE"/>
</dbReference>
<dbReference type="Proteomes" id="UP000177811">
    <property type="component" value="Unassembled WGS sequence"/>
</dbReference>
<dbReference type="EMBL" id="MHQL01000042">
    <property type="protein sequence ID" value="OHA02191.1"/>
    <property type="molecule type" value="Genomic_DNA"/>
</dbReference>
<feature type="binding site" evidence="5">
    <location>
        <position position="160"/>
    </location>
    <ligand>
        <name>Fe cation</name>
        <dbReference type="ChEBI" id="CHEBI:24875"/>
    </ligand>
</feature>
<sequence>MAHLPPIVKNPHKVLRGIAKEVPSDEILGARIQELILNMRTVLGEAKDGVGLAAPQIGEALRVFLVSEEAEHVDTAGNKAESDEEIEKRKKKEWNYFVYINPIVKKISRQRIAYPEGCLSIPGVFGIVNRPEKITVEAFDEHGKKFTRGASKFFARVIQHELDHINGVLFIDKAEELLDQRHG</sequence>
<reference evidence="6 7" key="1">
    <citation type="journal article" date="2016" name="Nat. Commun.">
        <title>Thousands of microbial genomes shed light on interconnected biogeochemical processes in an aquifer system.</title>
        <authorList>
            <person name="Anantharaman K."/>
            <person name="Brown C.T."/>
            <person name="Hug L.A."/>
            <person name="Sharon I."/>
            <person name="Castelle C.J."/>
            <person name="Probst A.J."/>
            <person name="Thomas B.C."/>
            <person name="Singh A."/>
            <person name="Wilkins M.J."/>
            <person name="Karaoz U."/>
            <person name="Brodie E.L."/>
            <person name="Williams K.H."/>
            <person name="Hubbard S.S."/>
            <person name="Banfield J.F."/>
        </authorList>
    </citation>
    <scope>NUCLEOTIDE SEQUENCE [LARGE SCALE GENOMIC DNA]</scope>
</reference>
<evidence type="ECO:0000313" key="7">
    <source>
        <dbReference type="Proteomes" id="UP000177811"/>
    </source>
</evidence>
<comment type="function">
    <text evidence="5">Removes the formyl group from the N-terminal Met of newly synthesized proteins. Requires at least a dipeptide for an efficient rate of reaction. N-terminal L-methionine is a prerequisite for activity but the enzyme has broad specificity at other positions.</text>
</comment>
<proteinExistence type="inferred from homology"/>
<evidence type="ECO:0000313" key="6">
    <source>
        <dbReference type="EMBL" id="OHA02191.1"/>
    </source>
</evidence>
<keyword evidence="5" id="KW-0408">Iron</keyword>
<dbReference type="HAMAP" id="MF_00163">
    <property type="entry name" value="Pep_deformylase"/>
    <property type="match status" value="1"/>
</dbReference>
<dbReference type="Pfam" id="PF01327">
    <property type="entry name" value="Pep_deformylase"/>
    <property type="match status" value="1"/>
</dbReference>
<feature type="binding site" evidence="5">
    <location>
        <position position="118"/>
    </location>
    <ligand>
        <name>Fe cation</name>
        <dbReference type="ChEBI" id="CHEBI:24875"/>
    </ligand>
</feature>
<dbReference type="GO" id="GO:0006412">
    <property type="term" value="P:translation"/>
    <property type="evidence" value="ECO:0007669"/>
    <property type="project" value="UniProtKB-UniRule"/>
</dbReference>
<evidence type="ECO:0000256" key="5">
    <source>
        <dbReference type="HAMAP-Rule" id="MF_00163"/>
    </source>
</evidence>
<keyword evidence="3 5" id="KW-0378">Hydrolase</keyword>
<dbReference type="PIRSF" id="PIRSF004749">
    <property type="entry name" value="Pep_def"/>
    <property type="match status" value="1"/>
</dbReference>
<dbReference type="CDD" id="cd00487">
    <property type="entry name" value="Pep_deformylase"/>
    <property type="match status" value="1"/>
</dbReference>
<keyword evidence="4 5" id="KW-0648">Protein biosynthesis</keyword>
<keyword evidence="2 5" id="KW-0479">Metal-binding</keyword>
<feature type="binding site" evidence="5">
    <location>
        <position position="164"/>
    </location>
    <ligand>
        <name>Fe cation</name>
        <dbReference type="ChEBI" id="CHEBI:24875"/>
    </ligand>
</feature>
<dbReference type="NCBIfam" id="NF001159">
    <property type="entry name" value="PRK00150.1-3"/>
    <property type="match status" value="1"/>
</dbReference>
<evidence type="ECO:0000256" key="4">
    <source>
        <dbReference type="ARBA" id="ARBA00022917"/>
    </source>
</evidence>
<comment type="cofactor">
    <cofactor evidence="5">
        <name>Fe(2+)</name>
        <dbReference type="ChEBI" id="CHEBI:29033"/>
    </cofactor>
    <text evidence="5">Binds 1 Fe(2+) ion.</text>
</comment>
<organism evidence="6 7">
    <name type="scientific">Candidatus Sungbacteria bacterium RIFCSPHIGHO2_02_FULL_51_29</name>
    <dbReference type="NCBI Taxonomy" id="1802273"/>
    <lineage>
        <taxon>Bacteria</taxon>
        <taxon>Candidatus Sungiibacteriota</taxon>
    </lineage>
</organism>
<dbReference type="AlphaFoldDB" id="A0A1G2KUR4"/>
<name>A0A1G2KUR4_9BACT</name>
<gene>
    <name evidence="5" type="primary">def</name>
    <name evidence="6" type="ORF">A3C16_00695</name>
</gene>
<dbReference type="GO" id="GO:0046872">
    <property type="term" value="F:metal ion binding"/>
    <property type="evidence" value="ECO:0007669"/>
    <property type="project" value="UniProtKB-KW"/>
</dbReference>
<evidence type="ECO:0000256" key="2">
    <source>
        <dbReference type="ARBA" id="ARBA00022723"/>
    </source>
</evidence>
<dbReference type="PANTHER" id="PTHR10458:SF2">
    <property type="entry name" value="PEPTIDE DEFORMYLASE, MITOCHONDRIAL"/>
    <property type="match status" value="1"/>
</dbReference>
<dbReference type="InterPro" id="IPR023635">
    <property type="entry name" value="Peptide_deformylase"/>
</dbReference>
<evidence type="ECO:0000256" key="3">
    <source>
        <dbReference type="ARBA" id="ARBA00022801"/>
    </source>
</evidence>
<dbReference type="Gene3D" id="3.90.45.10">
    <property type="entry name" value="Peptide deformylase"/>
    <property type="match status" value="1"/>
</dbReference>